<dbReference type="SUPFAM" id="SSF52540">
    <property type="entry name" value="P-loop containing nucleoside triphosphate hydrolases"/>
    <property type="match status" value="1"/>
</dbReference>
<dbReference type="Pfam" id="PF11981">
    <property type="entry name" value="DUF3482"/>
    <property type="match status" value="1"/>
</dbReference>
<comment type="caution">
    <text evidence="2">The sequence shown here is derived from an EMBL/GenBank/DDBJ whole genome shotgun (WGS) entry which is preliminary data.</text>
</comment>
<organism evidence="2 3">
    <name type="scientific">Saccharospirillum mangrovi</name>
    <dbReference type="NCBI Taxonomy" id="2161747"/>
    <lineage>
        <taxon>Bacteria</taxon>
        <taxon>Pseudomonadati</taxon>
        <taxon>Pseudomonadota</taxon>
        <taxon>Gammaproteobacteria</taxon>
        <taxon>Oceanospirillales</taxon>
        <taxon>Saccharospirillaceae</taxon>
        <taxon>Saccharospirillum</taxon>
    </lineage>
</organism>
<proteinExistence type="predicted"/>
<dbReference type="InterPro" id="IPR027417">
    <property type="entry name" value="P-loop_NTPase"/>
</dbReference>
<evidence type="ECO:0000259" key="1">
    <source>
        <dbReference type="Pfam" id="PF01926"/>
    </source>
</evidence>
<keyword evidence="3" id="KW-1185">Reference proteome</keyword>
<gene>
    <name evidence="2" type="ORF">ACFOOG_07175</name>
</gene>
<dbReference type="EMBL" id="JBHRYR010000002">
    <property type="protein sequence ID" value="MFC3852612.1"/>
    <property type="molecule type" value="Genomic_DNA"/>
</dbReference>
<evidence type="ECO:0000313" key="3">
    <source>
        <dbReference type="Proteomes" id="UP001595617"/>
    </source>
</evidence>
<feature type="domain" description="G" evidence="1">
    <location>
        <begin position="8"/>
        <end position="150"/>
    </location>
</feature>
<evidence type="ECO:0000313" key="2">
    <source>
        <dbReference type="EMBL" id="MFC3852612.1"/>
    </source>
</evidence>
<name>A0ABV7ZVR8_9GAMM</name>
<dbReference type="RefSeq" id="WP_380694913.1">
    <property type="nucleotide sequence ID" value="NZ_JBHRYR010000002.1"/>
</dbReference>
<dbReference type="Proteomes" id="UP001595617">
    <property type="component" value="Unassembled WGS sequence"/>
</dbReference>
<dbReference type="InterPro" id="IPR021871">
    <property type="entry name" value="DUF3482"/>
</dbReference>
<reference evidence="3" key="1">
    <citation type="journal article" date="2019" name="Int. J. Syst. Evol. Microbiol.">
        <title>The Global Catalogue of Microorganisms (GCM) 10K type strain sequencing project: providing services to taxonomists for standard genome sequencing and annotation.</title>
        <authorList>
            <consortium name="The Broad Institute Genomics Platform"/>
            <consortium name="The Broad Institute Genome Sequencing Center for Infectious Disease"/>
            <person name="Wu L."/>
            <person name="Ma J."/>
        </authorList>
    </citation>
    <scope>NUCLEOTIDE SEQUENCE [LARGE SCALE GENOMIC DNA]</scope>
    <source>
        <strain evidence="3">IBRC 10765</strain>
    </source>
</reference>
<dbReference type="InterPro" id="IPR006073">
    <property type="entry name" value="GTP-bd"/>
</dbReference>
<sequence length="469" mass="52933">MQRLAPHLCVVGHPNKGKSSMVSTLVEDDTVQVGLESGTTRQADSFYFKWHGKTLLQLTDTPGFQRPHQVLDWLTSVAVNPAQRPARIKEFLAEPTHAARFPDEVALLTPIMAGAGILYVVDAAQPVTAADEAEMEILRWTGQPRMAVINPMTVGEERTEWLGTLEQYFQWVRVFNPLTADLPARLTLLRAIGELRLGWSDAMAELCAGLEQRQQQRLKDVSIRLAQYWCEQMDRREPMHALHRASGLKAEEILRQKLDDAERQWFHSLLDLWHFQSTEVDRIADWALDAHNLMRTETWYLWGLKQKDLLLVSAAAGAAAGLAIDVGLGGASLLLGAVSGGVVGSASGWLATKQKPGQRWGLFRLSQEKTFIGPVKHPNFPLVVMSRALSFVQQLWVKPHAERSAFTLHNTAEQWDRSAQIQLLKWVKTLQNGRWKSHHQQALAAWIQSQLSARLERFMAAEKDRTWLM</sequence>
<protein>
    <submittedName>
        <fullName evidence="2">DUF3482 domain-containing protein</fullName>
    </submittedName>
</protein>
<dbReference type="Gene3D" id="3.40.50.300">
    <property type="entry name" value="P-loop containing nucleotide triphosphate hydrolases"/>
    <property type="match status" value="1"/>
</dbReference>
<dbReference type="Pfam" id="PF01926">
    <property type="entry name" value="MMR_HSR1"/>
    <property type="match status" value="1"/>
</dbReference>
<accession>A0ABV7ZVR8</accession>